<dbReference type="EMBL" id="DP000011">
    <property type="protein sequence ID" value="ABA98549.1"/>
    <property type="molecule type" value="Genomic_DNA"/>
</dbReference>
<reference evidence="3" key="2">
    <citation type="submission" date="2005-04" db="EMBL/GenBank/DDBJ databases">
        <authorList>
            <person name="Buell C.R."/>
            <person name="Wing R.A."/>
            <person name="McCombie W.A."/>
            <person name="Ouyang S."/>
        </authorList>
    </citation>
    <scope>NUCLEOTIDE SEQUENCE</scope>
</reference>
<evidence type="ECO:0000313" key="3">
    <source>
        <dbReference type="EMBL" id="ABA98549.1"/>
    </source>
</evidence>
<feature type="domain" description="Retrotransposon gag" evidence="2">
    <location>
        <begin position="27"/>
        <end position="122"/>
    </location>
</feature>
<dbReference type="InterPro" id="IPR005162">
    <property type="entry name" value="Retrotrans_gag_dom"/>
</dbReference>
<accession>Q2QQQ2</accession>
<dbReference type="PANTHER" id="PTHR15503:SF45">
    <property type="entry name" value="RNA-DIRECTED DNA POLYMERASE HOMOLOG"/>
    <property type="match status" value="1"/>
</dbReference>
<dbReference type="InterPro" id="IPR032567">
    <property type="entry name" value="RTL1-rel"/>
</dbReference>
<protein>
    <submittedName>
        <fullName evidence="3">Retrotransposon protein, putative, Ty3-gypsy subclass</fullName>
    </submittedName>
</protein>
<dbReference type="AlphaFoldDB" id="Q2QQQ2"/>
<reference evidence="3" key="3">
    <citation type="submission" date="2006-01" db="EMBL/GenBank/DDBJ databases">
        <authorList>
            <person name="Buell R."/>
        </authorList>
    </citation>
    <scope>NUCLEOTIDE SEQUENCE</scope>
</reference>
<gene>
    <name evidence="3" type="ordered locus">LOC_Os12g30250</name>
</gene>
<dbReference type="Pfam" id="PF03732">
    <property type="entry name" value="Retrotrans_gag"/>
    <property type="match status" value="1"/>
</dbReference>
<reference evidence="3" key="1">
    <citation type="journal article" date="2005" name="BMC Biol.">
        <title>The sequence of rice chromosomes 11 and 12, rich in disease resistance genes and recent gene duplications.</title>
        <authorList>
            <consortium name="The rice chromosomes 11 and 12 sequencing consortia"/>
        </authorList>
    </citation>
    <scope>NUCLEOTIDE SEQUENCE [LARGE SCALE GENOMIC DNA]</scope>
</reference>
<proteinExistence type="predicted"/>
<sequence>MEANDWLHAIEKKLNLMQCNDQDKVAFATHQLQGPASALWDNHMATHPPGTEVTWAEFCRSFRKAQVPDGVVAEEKREFRAPHQGNRIVTEYPHEFNRLARYAPEDVRTDAEKQEKFLAGLDDELTNQLISGDYADFEKLVDKAICQEDQRNKMDRKRKVAQFRSNQGSHCHDRK</sequence>
<evidence type="ECO:0000259" key="2">
    <source>
        <dbReference type="Pfam" id="PF03732"/>
    </source>
</evidence>
<feature type="region of interest" description="Disordered" evidence="1">
    <location>
        <begin position="151"/>
        <end position="175"/>
    </location>
</feature>
<dbReference type="PANTHER" id="PTHR15503">
    <property type="entry name" value="LDOC1 RELATED"/>
    <property type="match status" value="1"/>
</dbReference>
<name>Q2QQQ2_ORYSJ</name>
<evidence type="ECO:0000256" key="1">
    <source>
        <dbReference type="SAM" id="MobiDB-lite"/>
    </source>
</evidence>
<organism evidence="3">
    <name type="scientific">Oryza sativa subsp. japonica</name>
    <name type="common">Rice</name>
    <dbReference type="NCBI Taxonomy" id="39947"/>
    <lineage>
        <taxon>Eukaryota</taxon>
        <taxon>Viridiplantae</taxon>
        <taxon>Streptophyta</taxon>
        <taxon>Embryophyta</taxon>
        <taxon>Tracheophyta</taxon>
        <taxon>Spermatophyta</taxon>
        <taxon>Magnoliopsida</taxon>
        <taxon>Liliopsida</taxon>
        <taxon>Poales</taxon>
        <taxon>Poaceae</taxon>
        <taxon>BOP clade</taxon>
        <taxon>Oryzoideae</taxon>
        <taxon>Oryzeae</taxon>
        <taxon>Oryzinae</taxon>
        <taxon>Oryza</taxon>
        <taxon>Oryza sativa</taxon>
    </lineage>
</organism>